<reference evidence="2" key="1">
    <citation type="submission" date="2016-10" db="EMBL/GenBank/DDBJ databases">
        <authorList>
            <person name="Varghese N."/>
            <person name="Submissions S."/>
        </authorList>
    </citation>
    <scope>NUCLEOTIDE SEQUENCE [LARGE SCALE GENOMIC DNA]</scope>
    <source>
        <strain evidence="2">DSM 15718</strain>
    </source>
</reference>
<sequence length="709" mass="82677">MDKLSIKLENCYGIDKLEQEFDFSKCRAVAIYAPNGMMKTSFAKTFEAKSLGKEPLESLYNNASLAVIKTDGNNIDKNEIVVINSFENINTDKSVSSLLVDEISKNEYDQIFTEITKQKTSLISKLNRISGIKQTEIENIIAADFNEKDFFKFLSNIDFENIDDEFSEIKLSEVFDIDVLAFLKKPDVINNINVYTEKYNQLLETSKYFKKGVFNPSKAESIAKVLLKENFFKANHKIRLDGDENEILNDDDFKDKLANERKDILENQELLKIENEIKKASVIKFREILEEHENIIPELVDLTVFKKRIWNSYFAKEKDFIVELLNLFSNGKNRLEEIEELANNQRTSWEEVIEKFENRFFVPFNAIITNKSSVILGKSTPSIDLKFEHLKTNKKREVRKDDVEGLKFLSQGEKRALYILNLMFNIEARKKENKKTLFIIDDIADSFDYKNKYAIIQYLKDISEEPLFFQIILTHNFDFFRAVQNRNIASYKNLFLTYKSEDEIKLDSAKGIKNPFINDWKGNLDNPKKLIASITFVRNIIEYTKGDKDEDYKTLTYVLHWRSENQTILISHLKDIFLRIFPGINFNSEITQTEKVVDIIFNEAENCLVADEGINLENKLILSIAIRLYAEKYMWSKVSNQEIINGSTGKLFSRFKKEFEGALDNEIKLLDEVNLITPENIHLNSFMFEPILDLSDVHLKELYNKLKVL</sequence>
<dbReference type="STRING" id="229203.SAMN05444338_11454"/>
<protein>
    <recommendedName>
        <fullName evidence="3">Wobble nucleotide-excising tRNase</fullName>
    </recommendedName>
</protein>
<proteinExistence type="predicted"/>
<evidence type="ECO:0000313" key="2">
    <source>
        <dbReference type="Proteomes" id="UP000198569"/>
    </source>
</evidence>
<dbReference type="RefSeq" id="WP_091434305.1">
    <property type="nucleotide sequence ID" value="NZ_FNMV01000014.1"/>
</dbReference>
<organism evidence="1 2">
    <name type="scientific">Flavobacterium degerlachei</name>
    <dbReference type="NCBI Taxonomy" id="229203"/>
    <lineage>
        <taxon>Bacteria</taxon>
        <taxon>Pseudomonadati</taxon>
        <taxon>Bacteroidota</taxon>
        <taxon>Flavobacteriia</taxon>
        <taxon>Flavobacteriales</taxon>
        <taxon>Flavobacteriaceae</taxon>
        <taxon>Flavobacterium</taxon>
    </lineage>
</organism>
<name>A0A1H3E5Z6_9FLAO</name>
<keyword evidence="2" id="KW-1185">Reference proteome</keyword>
<dbReference type="InterPro" id="IPR027417">
    <property type="entry name" value="P-loop_NTPase"/>
</dbReference>
<dbReference type="Gene3D" id="3.40.50.300">
    <property type="entry name" value="P-loop containing nucleotide triphosphate hydrolases"/>
    <property type="match status" value="1"/>
</dbReference>
<accession>A0A1H3E5Z6</accession>
<evidence type="ECO:0000313" key="1">
    <source>
        <dbReference type="EMBL" id="SDX74162.1"/>
    </source>
</evidence>
<dbReference type="Proteomes" id="UP000198569">
    <property type="component" value="Unassembled WGS sequence"/>
</dbReference>
<dbReference type="SUPFAM" id="SSF52540">
    <property type="entry name" value="P-loop containing nucleoside triphosphate hydrolases"/>
    <property type="match status" value="1"/>
</dbReference>
<dbReference type="EMBL" id="FNMV01000014">
    <property type="protein sequence ID" value="SDX74162.1"/>
    <property type="molecule type" value="Genomic_DNA"/>
</dbReference>
<dbReference type="OrthoDB" id="4770574at2"/>
<gene>
    <name evidence="1" type="ORF">SAMN05444338_11454</name>
</gene>
<dbReference type="AlphaFoldDB" id="A0A1H3E5Z6"/>
<evidence type="ECO:0008006" key="3">
    <source>
        <dbReference type="Google" id="ProtNLM"/>
    </source>
</evidence>